<dbReference type="EMBL" id="HG970332">
    <property type="protein sequence ID" value="CEF74577.1"/>
    <property type="molecule type" value="Genomic_DNA"/>
</dbReference>
<feature type="region of interest" description="Disordered" evidence="1">
    <location>
        <begin position="404"/>
        <end position="440"/>
    </location>
</feature>
<accession>I1RF34</accession>
<dbReference type="eggNOG" id="ENOG502RS3A">
    <property type="taxonomic scope" value="Eukaryota"/>
</dbReference>
<dbReference type="InParanoid" id="I1RF34"/>
<evidence type="ECO:0000313" key="4">
    <source>
        <dbReference type="Proteomes" id="UP000070720"/>
    </source>
</evidence>
<reference evidence="3 4" key="1">
    <citation type="journal article" date="2007" name="Science">
        <title>The Fusarium graminearum genome reveals a link between localized polymorphism and pathogen specialization.</title>
        <authorList>
            <person name="Cuomo C.A."/>
            <person name="Gueldener U."/>
            <person name="Xu J.-R."/>
            <person name="Trail F."/>
            <person name="Turgeon B.G."/>
            <person name="Di Pietro A."/>
            <person name="Walton J.D."/>
            <person name="Ma L.-J."/>
            <person name="Baker S.E."/>
            <person name="Rep M."/>
            <person name="Adam G."/>
            <person name="Antoniw J."/>
            <person name="Baldwin T."/>
            <person name="Calvo S.E."/>
            <person name="Chang Y.-L."/>
            <person name="DeCaprio D."/>
            <person name="Gale L.R."/>
            <person name="Gnerre S."/>
            <person name="Goswami R.S."/>
            <person name="Hammond-Kosack K."/>
            <person name="Harris L.J."/>
            <person name="Hilburn K."/>
            <person name="Kennell J.C."/>
            <person name="Kroken S."/>
            <person name="Magnuson J.K."/>
            <person name="Mannhaupt G."/>
            <person name="Mauceli E.W."/>
            <person name="Mewes H.-W."/>
            <person name="Mitterbauer R."/>
            <person name="Muehlbauer G."/>
            <person name="Muensterkoetter M."/>
            <person name="Nelson D."/>
            <person name="O'Donnell K."/>
            <person name="Ouellet T."/>
            <person name="Qi W."/>
            <person name="Quesneville H."/>
            <person name="Roncero M.I.G."/>
            <person name="Seong K.-Y."/>
            <person name="Tetko I.V."/>
            <person name="Urban M."/>
            <person name="Waalwijk C."/>
            <person name="Ward T.J."/>
            <person name="Yao J."/>
            <person name="Birren B.W."/>
            <person name="Kistler H.C."/>
        </authorList>
    </citation>
    <scope>NUCLEOTIDE SEQUENCE [LARGE SCALE GENOMIC DNA]</scope>
    <source>
        <strain evidence="4">ATCC MYA-4620 / CBS 123657 / FGSC 9075 / NRRL 31084 / PH-1</strain>
        <strain evidence="3">PH-1 / ATCC MYA-4620 / FGSC 9075 / NRRL 31084</strain>
    </source>
</reference>
<organism evidence="3">
    <name type="scientific">Gibberella zeae (strain ATCC MYA-4620 / CBS 123657 / FGSC 9075 / NRRL 31084 / PH-1)</name>
    <name type="common">Wheat head blight fungus</name>
    <name type="synonym">Fusarium graminearum</name>
    <dbReference type="NCBI Taxonomy" id="229533"/>
    <lineage>
        <taxon>Eukaryota</taxon>
        <taxon>Fungi</taxon>
        <taxon>Dikarya</taxon>
        <taxon>Ascomycota</taxon>
        <taxon>Pezizomycotina</taxon>
        <taxon>Sordariomycetes</taxon>
        <taxon>Hypocreomycetidae</taxon>
        <taxon>Hypocreales</taxon>
        <taxon>Nectriaceae</taxon>
        <taxon>Fusarium</taxon>
    </lineage>
</organism>
<protein>
    <submittedName>
        <fullName evidence="2">Chromosome 1, complete genome</fullName>
    </submittedName>
</protein>
<evidence type="ECO:0000313" key="2">
    <source>
        <dbReference type="EMBL" id="CEF74577.1"/>
    </source>
</evidence>
<dbReference type="Proteomes" id="UP000070720">
    <property type="component" value="Chromosome 1"/>
</dbReference>
<reference evidence="3" key="5">
    <citation type="submission" date="2017-01" db="UniProtKB">
        <authorList>
            <consortium name="EnsemblFungi"/>
        </authorList>
    </citation>
    <scope>IDENTIFICATION</scope>
    <source>
        <strain evidence="3">PH-1 / ATCC MYA-4620 / FGSC 9075 / NRRL 31084</strain>
    </source>
</reference>
<sequence>MQAECNSNTHLQDLLSQLANYFSANESGISASEASKCFLRLPPPDSVALIRLFFLLCPSFRSVLSRQGDVSTTSLPTASRSSNNTDTNIQAESQHCRSQLCDQQITHEAESLGPCGLDQSQDPVSIDNNQPTTSQYASPGGGSTLTQIFQGFDNFNTPPLLQQNDICQQQALNELQDPVIGTLVISPPNTTALPPVFDDDTLVETRLTSCNDIDFTPSLRLLMETCKIDRSVFFHKVEESKAAFPNGQGWRAAIAIKQDNADMRDLLSIYHRFECYNIYRHTVEAGYHTGEHWIRDKRRELAQKLFDDFPERFQDTKSANKCLNWVDQGCRFHEWTKIFSEVSGLGILIALPSEIPRSAYTSRCTKEQMSAAAAKFRALGIHELVKDLELSELGNHVAQRLEEMTTGKRLRADEQEQDPRRSWKTPRLMSSSGTPTLVQSDLSATSPGAITICEDTVIWDQTESLCLSMLPDDNFNNYELSSSTYWDFTMDNQLSAFSFPIDELYQHLNNTDSQAATCSGPSM</sequence>
<gene>
    <name evidence="3" type="primary">FG02300.1</name>
    <name evidence="2" type="ORF">FGRAMPH1_01T05545</name>
</gene>
<dbReference type="EnsemblFungi" id="CEF74577">
    <property type="protein sequence ID" value="CEF74577"/>
    <property type="gene ID" value="FGRRES_02300"/>
</dbReference>
<dbReference type="HOGENOM" id="CLU_598636_0_0_1"/>
<reference key="3">
    <citation type="submission" date="2014-02" db="EMBL/GenBank/DDBJ databases">
        <title>A revised Fusarium graminearum genomic reference sequence using whole shotgun re-sequencing.</title>
        <authorList>
            <person name="King R."/>
            <person name="Urban M."/>
            <person name="Hassani-Pak K."/>
            <person name="Hammond-Kosack K."/>
        </authorList>
    </citation>
    <scope>NUCLEOTIDE SEQUENCE</scope>
    <source>
        <strain>PH-1</strain>
    </source>
</reference>
<dbReference type="KEGG" id="fgr:FGSG_02300"/>
<evidence type="ECO:0000256" key="1">
    <source>
        <dbReference type="SAM" id="MobiDB-lite"/>
    </source>
</evidence>
<feature type="compositionally biased region" description="Basic and acidic residues" evidence="1">
    <location>
        <begin position="404"/>
        <end position="421"/>
    </location>
</feature>
<evidence type="ECO:0000313" key="3">
    <source>
        <dbReference type="EnsemblFungi" id="CEF74577"/>
    </source>
</evidence>
<dbReference type="RefSeq" id="XP_011318209.1">
    <property type="nucleotide sequence ID" value="XM_011319907.1"/>
</dbReference>
<reference evidence="2 4" key="4">
    <citation type="journal article" date="2015" name="BMC Genomics">
        <title>The completed genome sequence of the pathogenic ascomycete fungus Fusarium graminearum.</title>
        <authorList>
            <person name="King R."/>
            <person name="Urban M."/>
            <person name="Hammond-Kosack M.C."/>
            <person name="Hassani-Pak K."/>
            <person name="Hammond-Kosack K.E."/>
        </authorList>
    </citation>
    <scope>NUCLEOTIDE SEQUENCE [LARGE SCALE GENOMIC DNA]</scope>
    <source>
        <strain evidence="4">ATCC MYA-4620 / CBS 123657 / FGSC 9075 / NRRL 31084 / PH-1</strain>
        <strain evidence="2">PH-1</strain>
    </source>
</reference>
<feature type="compositionally biased region" description="Polar residues" evidence="1">
    <location>
        <begin position="428"/>
        <end position="440"/>
    </location>
</feature>
<feature type="compositionally biased region" description="Polar residues" evidence="1">
    <location>
        <begin position="118"/>
        <end position="137"/>
    </location>
</feature>
<proteinExistence type="predicted"/>
<dbReference type="VEuPathDB" id="FungiDB:FGRAMPH1_01G05545"/>
<reference evidence="3 4" key="2">
    <citation type="journal article" date="2010" name="Nature">
        <title>Comparative genomics reveals mobile pathogenicity chromosomes in Fusarium.</title>
        <authorList>
            <person name="Ma L.J."/>
            <person name="van der Does H.C."/>
            <person name="Borkovich K.A."/>
            <person name="Coleman J.J."/>
            <person name="Daboussi M.J."/>
            <person name="Di Pietro A."/>
            <person name="Dufresne M."/>
            <person name="Freitag M."/>
            <person name="Grabherr M."/>
            <person name="Henrissat B."/>
            <person name="Houterman P.M."/>
            <person name="Kang S."/>
            <person name="Shim W.B."/>
            <person name="Woloshuk C."/>
            <person name="Xie X."/>
            <person name="Xu J.R."/>
            <person name="Antoniw J."/>
            <person name="Baker S.E."/>
            <person name="Bluhm B.H."/>
            <person name="Breakspear A."/>
            <person name="Brown D.W."/>
            <person name="Butchko R.A."/>
            <person name="Chapman S."/>
            <person name="Coulson R."/>
            <person name="Coutinho P.M."/>
            <person name="Danchin E.G."/>
            <person name="Diener A."/>
            <person name="Gale L.R."/>
            <person name="Gardiner D.M."/>
            <person name="Goff S."/>
            <person name="Hammond-Kosack K.E."/>
            <person name="Hilburn K."/>
            <person name="Hua-Van A."/>
            <person name="Jonkers W."/>
            <person name="Kazan K."/>
            <person name="Kodira C.D."/>
            <person name="Koehrsen M."/>
            <person name="Kumar L."/>
            <person name="Lee Y.H."/>
            <person name="Li L."/>
            <person name="Manners J.M."/>
            <person name="Miranda-Saavedra D."/>
            <person name="Mukherjee M."/>
            <person name="Park G."/>
            <person name="Park J."/>
            <person name="Park S.Y."/>
            <person name="Proctor R.H."/>
            <person name="Regev A."/>
            <person name="Ruiz-Roldan M.C."/>
            <person name="Sain D."/>
            <person name="Sakthikumar S."/>
            <person name="Sykes S."/>
            <person name="Schwartz D.C."/>
            <person name="Turgeon B.G."/>
            <person name="Wapinski I."/>
            <person name="Yoder O."/>
            <person name="Young S."/>
            <person name="Zeng Q."/>
            <person name="Zhou S."/>
            <person name="Galagan J."/>
            <person name="Cuomo C.A."/>
            <person name="Kistler H.C."/>
            <person name="Rep M."/>
        </authorList>
    </citation>
    <scope>GENOME REANNOTATION</scope>
    <source>
        <strain evidence="4">ATCC MYA-4620 / CBS 123657 / FGSC 9075 / NRRL 31084 / PH-1</strain>
        <strain evidence="3">PH-1 / ATCC MYA-4620 / FGSC 9075 / NRRL 31084</strain>
    </source>
</reference>
<dbReference type="OrthoDB" id="5152914at2759"/>
<dbReference type="AlphaFoldDB" id="I1RF34"/>
<feature type="region of interest" description="Disordered" evidence="1">
    <location>
        <begin position="112"/>
        <end position="140"/>
    </location>
</feature>
<name>I1RF34_GIBZE</name>
<keyword evidence="4" id="KW-1185">Reference proteome</keyword>